<sequence length="80" mass="8704">MAVATEAMESVEFKIFVVMNALSFFPSMGVVLVVLQAMAMENINHSHRMKVVMSLCNRVAYMALGSAAIAFVSAAITFTR</sequence>
<dbReference type="Pfam" id="PF13962">
    <property type="entry name" value="PGG"/>
    <property type="match status" value="1"/>
</dbReference>
<gene>
    <name evidence="3" type="ORF">KI387_017547</name>
</gene>
<reference evidence="3 4" key="1">
    <citation type="journal article" date="2021" name="Nat. Plants">
        <title>The Taxus genome provides insights into paclitaxel biosynthesis.</title>
        <authorList>
            <person name="Xiong X."/>
            <person name="Gou J."/>
            <person name="Liao Q."/>
            <person name="Li Y."/>
            <person name="Zhou Q."/>
            <person name="Bi G."/>
            <person name="Li C."/>
            <person name="Du R."/>
            <person name="Wang X."/>
            <person name="Sun T."/>
            <person name="Guo L."/>
            <person name="Liang H."/>
            <person name="Lu P."/>
            <person name="Wu Y."/>
            <person name="Zhang Z."/>
            <person name="Ro D.K."/>
            <person name="Shang Y."/>
            <person name="Huang S."/>
            <person name="Yan J."/>
        </authorList>
    </citation>
    <scope>NUCLEOTIDE SEQUENCE [LARGE SCALE GENOMIC DNA]</scope>
    <source>
        <strain evidence="3">Ta-2019</strain>
    </source>
</reference>
<dbReference type="AlphaFoldDB" id="A0AA38LFD6"/>
<keyword evidence="1" id="KW-1133">Transmembrane helix</keyword>
<evidence type="ECO:0000256" key="1">
    <source>
        <dbReference type="SAM" id="Phobius"/>
    </source>
</evidence>
<keyword evidence="1" id="KW-0472">Membrane</keyword>
<comment type="caution">
    <text evidence="3">The sequence shown here is derived from an EMBL/GenBank/DDBJ whole genome shotgun (WGS) entry which is preliminary data.</text>
</comment>
<accession>A0AA38LFD6</accession>
<dbReference type="Proteomes" id="UP000824469">
    <property type="component" value="Unassembled WGS sequence"/>
</dbReference>
<dbReference type="InterPro" id="IPR026961">
    <property type="entry name" value="PGG_dom"/>
</dbReference>
<feature type="domain" description="PGG" evidence="2">
    <location>
        <begin position="9"/>
        <end position="76"/>
    </location>
</feature>
<feature type="transmembrane region" description="Helical" evidence="1">
    <location>
        <begin position="15"/>
        <end position="38"/>
    </location>
</feature>
<name>A0AA38LFD6_TAXCH</name>
<evidence type="ECO:0000313" key="4">
    <source>
        <dbReference type="Proteomes" id="UP000824469"/>
    </source>
</evidence>
<feature type="transmembrane region" description="Helical" evidence="1">
    <location>
        <begin position="59"/>
        <end position="78"/>
    </location>
</feature>
<keyword evidence="1" id="KW-0812">Transmembrane</keyword>
<dbReference type="EMBL" id="JAHRHJ020000003">
    <property type="protein sequence ID" value="KAH9322908.1"/>
    <property type="molecule type" value="Genomic_DNA"/>
</dbReference>
<keyword evidence="4" id="KW-1185">Reference proteome</keyword>
<evidence type="ECO:0000259" key="2">
    <source>
        <dbReference type="Pfam" id="PF13962"/>
    </source>
</evidence>
<proteinExistence type="predicted"/>
<protein>
    <recommendedName>
        <fullName evidence="2">PGG domain-containing protein</fullName>
    </recommendedName>
</protein>
<organism evidence="3 4">
    <name type="scientific">Taxus chinensis</name>
    <name type="common">Chinese yew</name>
    <name type="synonym">Taxus wallichiana var. chinensis</name>
    <dbReference type="NCBI Taxonomy" id="29808"/>
    <lineage>
        <taxon>Eukaryota</taxon>
        <taxon>Viridiplantae</taxon>
        <taxon>Streptophyta</taxon>
        <taxon>Embryophyta</taxon>
        <taxon>Tracheophyta</taxon>
        <taxon>Spermatophyta</taxon>
        <taxon>Pinopsida</taxon>
        <taxon>Pinidae</taxon>
        <taxon>Conifers II</taxon>
        <taxon>Cupressales</taxon>
        <taxon>Taxaceae</taxon>
        <taxon>Taxus</taxon>
    </lineage>
</organism>
<evidence type="ECO:0000313" key="3">
    <source>
        <dbReference type="EMBL" id="KAH9322908.1"/>
    </source>
</evidence>
<feature type="non-terminal residue" evidence="3">
    <location>
        <position position="80"/>
    </location>
</feature>